<protein>
    <recommendedName>
        <fullName evidence="9">Deoxycytidylate deaminase</fullName>
        <ecNumber evidence="7">3.5.4.12</ecNumber>
    </recommendedName>
    <alternativeName>
        <fullName evidence="8">dCMP deaminase</fullName>
    </alternativeName>
</protein>
<comment type="caution">
    <text evidence="11">The sequence shown here is derived from an EMBL/GenBank/DDBJ whole genome shotgun (WGS) entry which is preliminary data.</text>
</comment>
<comment type="similarity">
    <text evidence="2">Belongs to the cytidine and deoxycytidylate deaminase family.</text>
</comment>
<accession>A0AA38HD97</accession>
<sequence>MFIAIIGTPSAGKRTLLDYLVSKHGFTQIGLEAPSDPMDAARPTFASPAILLDYVTHNWLINTVTTDLRTYDEIEPFLKRPFFLLVSVDGPLRTRFERERERSKNSGSTLTLDDFIAEHDTLLNGPPLPTSLPPSTFAHHPQTDFSRVMKLANVSVCNNLPSVPALWAYLDQLNLMDEERLRPGWDTYFMTLASLASHRSNCMKRRVGALLVRSKRILSTGYNGTPRGIRNCNQGGCRRCNGTARGGESLDECLCLHAEENALLEAGRERIGDDSVIYCNTCPCLRCSVKIVQTGVREVVYNQSYSMDAASAMVLKEGGVILRQLHMPP</sequence>
<dbReference type="InterPro" id="IPR002125">
    <property type="entry name" value="CMP_dCMP_dom"/>
</dbReference>
<organism evidence="11 12">
    <name type="scientific">Dioszegia hungarica</name>
    <dbReference type="NCBI Taxonomy" id="4972"/>
    <lineage>
        <taxon>Eukaryota</taxon>
        <taxon>Fungi</taxon>
        <taxon>Dikarya</taxon>
        <taxon>Basidiomycota</taxon>
        <taxon>Agaricomycotina</taxon>
        <taxon>Tremellomycetes</taxon>
        <taxon>Tremellales</taxon>
        <taxon>Bulleribasidiaceae</taxon>
        <taxon>Dioszegia</taxon>
    </lineage>
</organism>
<evidence type="ECO:0000256" key="2">
    <source>
        <dbReference type="ARBA" id="ARBA00006576"/>
    </source>
</evidence>
<keyword evidence="5" id="KW-0378">Hydrolase</keyword>
<dbReference type="PROSITE" id="PS00903">
    <property type="entry name" value="CYT_DCMP_DEAMINASES_1"/>
    <property type="match status" value="1"/>
</dbReference>
<dbReference type="EC" id="3.5.4.12" evidence="7"/>
<dbReference type="InterPro" id="IPR027417">
    <property type="entry name" value="P-loop_NTPase"/>
</dbReference>
<evidence type="ECO:0000256" key="5">
    <source>
        <dbReference type="ARBA" id="ARBA00022801"/>
    </source>
</evidence>
<dbReference type="InterPro" id="IPR015517">
    <property type="entry name" value="dCMP_deaminase-rel"/>
</dbReference>
<dbReference type="SUPFAM" id="SSF52540">
    <property type="entry name" value="P-loop containing nucleoside triphosphate hydrolases"/>
    <property type="match status" value="1"/>
</dbReference>
<keyword evidence="12" id="KW-1185">Reference proteome</keyword>
<evidence type="ECO:0000256" key="1">
    <source>
        <dbReference type="ARBA" id="ARBA00001947"/>
    </source>
</evidence>
<evidence type="ECO:0000256" key="7">
    <source>
        <dbReference type="ARBA" id="ARBA00038938"/>
    </source>
</evidence>
<proteinExistence type="inferred from homology"/>
<keyword evidence="4" id="KW-0545">Nucleotide biosynthesis</keyword>
<evidence type="ECO:0000313" key="12">
    <source>
        <dbReference type="Proteomes" id="UP001164286"/>
    </source>
</evidence>
<dbReference type="PANTHER" id="PTHR11086:SF18">
    <property type="entry name" value="DEOXYCYTIDYLATE DEAMINASE"/>
    <property type="match status" value="1"/>
</dbReference>
<comment type="cofactor">
    <cofactor evidence="1">
        <name>Zn(2+)</name>
        <dbReference type="ChEBI" id="CHEBI:29105"/>
    </cofactor>
</comment>
<dbReference type="GeneID" id="77725833"/>
<keyword evidence="3" id="KW-0479">Metal-binding</keyword>
<dbReference type="InterPro" id="IPR035105">
    <property type="entry name" value="Deoxycytidylate_deaminase_dom"/>
</dbReference>
<keyword evidence="6" id="KW-0862">Zinc</keyword>
<dbReference type="GO" id="GO:0004132">
    <property type="term" value="F:dCMP deaminase activity"/>
    <property type="evidence" value="ECO:0007669"/>
    <property type="project" value="UniProtKB-EC"/>
</dbReference>
<feature type="domain" description="CMP/dCMP-type deaminase" evidence="10">
    <location>
        <begin position="184"/>
        <end position="322"/>
    </location>
</feature>
<evidence type="ECO:0000256" key="3">
    <source>
        <dbReference type="ARBA" id="ARBA00022723"/>
    </source>
</evidence>
<dbReference type="InterPro" id="IPR016193">
    <property type="entry name" value="Cytidine_deaminase-like"/>
</dbReference>
<dbReference type="GO" id="GO:0005737">
    <property type="term" value="C:cytoplasm"/>
    <property type="evidence" value="ECO:0007669"/>
    <property type="project" value="TreeGrafter"/>
</dbReference>
<evidence type="ECO:0000256" key="9">
    <source>
        <dbReference type="ARBA" id="ARBA00071582"/>
    </source>
</evidence>
<dbReference type="GO" id="GO:0008270">
    <property type="term" value="F:zinc ion binding"/>
    <property type="evidence" value="ECO:0007669"/>
    <property type="project" value="InterPro"/>
</dbReference>
<evidence type="ECO:0000256" key="4">
    <source>
        <dbReference type="ARBA" id="ARBA00022727"/>
    </source>
</evidence>
<gene>
    <name evidence="11" type="ORF">MKK02DRAFT_22821</name>
</gene>
<dbReference type="PROSITE" id="PS51747">
    <property type="entry name" value="CYT_DCMP_DEAMINASES_2"/>
    <property type="match status" value="1"/>
</dbReference>
<reference evidence="11" key="1">
    <citation type="journal article" date="2022" name="G3 (Bethesda)">
        <title>High quality genome of the basidiomycete yeast Dioszegia hungarica PDD-24b-2 isolated from cloud water.</title>
        <authorList>
            <person name="Jarrige D."/>
            <person name="Haridas S."/>
            <person name="Bleykasten-Grosshans C."/>
            <person name="Joly M."/>
            <person name="Nadalig T."/>
            <person name="Sancelme M."/>
            <person name="Vuilleumier S."/>
            <person name="Grigoriev I.V."/>
            <person name="Amato P."/>
            <person name="Bringel F."/>
        </authorList>
    </citation>
    <scope>NUCLEOTIDE SEQUENCE</scope>
    <source>
        <strain evidence="11">PDD-24b-2</strain>
    </source>
</reference>
<evidence type="ECO:0000313" key="11">
    <source>
        <dbReference type="EMBL" id="KAI9638560.1"/>
    </source>
</evidence>
<evidence type="ECO:0000259" key="10">
    <source>
        <dbReference type="PROSITE" id="PS51747"/>
    </source>
</evidence>
<dbReference type="Proteomes" id="UP001164286">
    <property type="component" value="Unassembled WGS sequence"/>
</dbReference>
<dbReference type="FunFam" id="3.40.140.10:FF:000035">
    <property type="entry name" value="dCMP deaminase"/>
    <property type="match status" value="1"/>
</dbReference>
<name>A0AA38HD97_9TREE</name>
<dbReference type="SUPFAM" id="SSF53927">
    <property type="entry name" value="Cytidine deaminase-like"/>
    <property type="match status" value="1"/>
</dbReference>
<dbReference type="PANTHER" id="PTHR11086">
    <property type="entry name" value="DEOXYCYTIDYLATE DEAMINASE-RELATED"/>
    <property type="match status" value="1"/>
</dbReference>
<dbReference type="CDD" id="cd01286">
    <property type="entry name" value="deoxycytidylate_deaminase"/>
    <property type="match status" value="1"/>
</dbReference>
<evidence type="ECO:0000256" key="8">
    <source>
        <dbReference type="ARBA" id="ARBA00041763"/>
    </source>
</evidence>
<dbReference type="AlphaFoldDB" id="A0AA38HD97"/>
<dbReference type="Gene3D" id="3.40.140.10">
    <property type="entry name" value="Cytidine Deaminase, domain 2"/>
    <property type="match status" value="1"/>
</dbReference>
<dbReference type="GO" id="GO:0009165">
    <property type="term" value="P:nucleotide biosynthetic process"/>
    <property type="evidence" value="ECO:0007669"/>
    <property type="project" value="UniProtKB-KW"/>
</dbReference>
<dbReference type="EMBL" id="JAKWFO010000003">
    <property type="protein sequence ID" value="KAI9638560.1"/>
    <property type="molecule type" value="Genomic_DNA"/>
</dbReference>
<evidence type="ECO:0000256" key="6">
    <source>
        <dbReference type="ARBA" id="ARBA00022833"/>
    </source>
</evidence>
<dbReference type="InterPro" id="IPR016192">
    <property type="entry name" value="APOBEC/CMP_deaminase_Zn-bd"/>
</dbReference>
<dbReference type="RefSeq" id="XP_052948337.1">
    <property type="nucleotide sequence ID" value="XM_053086632.1"/>
</dbReference>
<dbReference type="Pfam" id="PF00383">
    <property type="entry name" value="dCMP_cyt_deam_1"/>
    <property type="match status" value="1"/>
</dbReference>